<accession>A0A6G3ZRL5</accession>
<gene>
    <name evidence="1" type="ORF">GK047_01415</name>
</gene>
<dbReference type="EMBL" id="JAAIKC010000001">
    <property type="protein sequence ID" value="NEW04678.1"/>
    <property type="molecule type" value="Genomic_DNA"/>
</dbReference>
<name>A0A6G3ZRL5_9BACL</name>
<evidence type="ECO:0000313" key="1">
    <source>
        <dbReference type="EMBL" id="NEW04678.1"/>
    </source>
</evidence>
<comment type="caution">
    <text evidence="1">The sequence shown here is derived from an EMBL/GenBank/DDBJ whole genome shotgun (WGS) entry which is preliminary data.</text>
</comment>
<reference evidence="1" key="1">
    <citation type="submission" date="2020-02" db="EMBL/GenBank/DDBJ databases">
        <authorList>
            <person name="Shen X.-R."/>
            <person name="Zhang Y.-X."/>
        </authorList>
    </citation>
    <scope>NUCLEOTIDE SEQUENCE</scope>
    <source>
        <strain evidence="1">SYP-B3998</strain>
    </source>
</reference>
<proteinExistence type="predicted"/>
<protein>
    <submittedName>
        <fullName evidence="1">RNA polymerase subunit sigma</fullName>
    </submittedName>
</protein>
<sequence>MPSQTSTPTSSHDFKLSAKEQEVYNNFQKDLNEQKLNELEPMSIAKLYVQARLENKNDVVYALYTDKEGHVEWTKEEDEKIPNSDRGTREQILKTFNNIEKGKFIQTSDVEGYIEYQSREDEESKSGFNMIRDDDGIWNVSFKPIQ</sequence>
<dbReference type="AlphaFoldDB" id="A0A6G3ZRL5"/>
<organism evidence="1">
    <name type="scientific">Paenibacillus sp. SYP-B3998</name>
    <dbReference type="NCBI Taxonomy" id="2678564"/>
    <lineage>
        <taxon>Bacteria</taxon>
        <taxon>Bacillati</taxon>
        <taxon>Bacillota</taxon>
        <taxon>Bacilli</taxon>
        <taxon>Bacillales</taxon>
        <taxon>Paenibacillaceae</taxon>
        <taxon>Paenibacillus</taxon>
    </lineage>
</organism>